<accession>C3PH31</accession>
<dbReference type="RefSeq" id="WP_010190355.1">
    <property type="nucleotide sequence ID" value="NC_012590.1"/>
</dbReference>
<feature type="domain" description="AB hydrolase-1" evidence="1">
    <location>
        <begin position="65"/>
        <end position="324"/>
    </location>
</feature>
<evidence type="ECO:0000313" key="3">
    <source>
        <dbReference type="Proteomes" id="UP000002077"/>
    </source>
</evidence>
<dbReference type="STRING" id="548476.cauri_1542"/>
<proteinExistence type="predicted"/>
<gene>
    <name evidence="2" type="ordered locus">cauri_1542</name>
</gene>
<keyword evidence="3" id="KW-1185">Reference proteome</keyword>
<dbReference type="EMBL" id="CP001601">
    <property type="protein sequence ID" value="ACP33135.1"/>
    <property type="molecule type" value="Genomic_DNA"/>
</dbReference>
<dbReference type="InterPro" id="IPR000073">
    <property type="entry name" value="AB_hydrolase_1"/>
</dbReference>
<protein>
    <recommendedName>
        <fullName evidence="1">AB hydrolase-1 domain-containing protein</fullName>
    </recommendedName>
</protein>
<dbReference type="InterPro" id="IPR029058">
    <property type="entry name" value="AB_hydrolase_fold"/>
</dbReference>
<organism evidence="2 3">
    <name type="scientific">Corynebacterium aurimucosum (strain ATCC 700975 / DSM 44827 / CIP 107346 / CN-1)</name>
    <name type="common">Corynebacterium nigricans</name>
    <dbReference type="NCBI Taxonomy" id="548476"/>
    <lineage>
        <taxon>Bacteria</taxon>
        <taxon>Bacillati</taxon>
        <taxon>Actinomycetota</taxon>
        <taxon>Actinomycetes</taxon>
        <taxon>Mycobacteriales</taxon>
        <taxon>Corynebacteriaceae</taxon>
        <taxon>Corynebacterium</taxon>
    </lineage>
</organism>
<dbReference type="OrthoDB" id="9801217at2"/>
<reference evidence="2 3" key="1">
    <citation type="journal article" date="2010" name="BMC Genomics">
        <title>Complete genome sequence and lifestyle of black-pigmented Corynebacterium aurimucosum ATCC 700975 (formerly C. nigricans CN-1) isolated from a vaginal swab of a woman with spontaneous abortion.</title>
        <authorList>
            <person name="Trost E."/>
            <person name="Gotker S."/>
            <person name="Schneider J."/>
            <person name="Schneiker-Bekel S."/>
            <person name="Szczepanowski R."/>
            <person name="Tilker A."/>
            <person name="Viehoever P."/>
            <person name="Arnold W."/>
            <person name="Bekel T."/>
            <person name="Blom J."/>
            <person name="Gartemann K.H."/>
            <person name="Linke B."/>
            <person name="Goesmann A."/>
            <person name="Puhler A."/>
            <person name="Shukla S.K."/>
            <person name="Tauch A."/>
        </authorList>
    </citation>
    <scope>NUCLEOTIDE SEQUENCE [LARGE SCALE GENOMIC DNA]</scope>
    <source>
        <strain evidence="3">ATCC 700975 / DSM 44827 / CIP 107346 / CN-1</strain>
    </source>
</reference>
<dbReference type="GO" id="GO:0003824">
    <property type="term" value="F:catalytic activity"/>
    <property type="evidence" value="ECO:0007669"/>
    <property type="project" value="UniProtKB-ARBA"/>
</dbReference>
<dbReference type="HOGENOM" id="CLU_051796_0_0_11"/>
<dbReference type="KEGG" id="car:cauri_1542"/>
<dbReference type="PANTHER" id="PTHR11614">
    <property type="entry name" value="PHOSPHOLIPASE-RELATED"/>
    <property type="match status" value="1"/>
</dbReference>
<dbReference type="InterPro" id="IPR051044">
    <property type="entry name" value="MAG_DAG_Lipase"/>
</dbReference>
<dbReference type="SUPFAM" id="SSF53474">
    <property type="entry name" value="alpha/beta-Hydrolases"/>
    <property type="match status" value="1"/>
</dbReference>
<name>C3PH31_CORA7</name>
<dbReference type="eggNOG" id="COG2267">
    <property type="taxonomic scope" value="Bacteria"/>
</dbReference>
<sequence>MYLAARPIMSSMTYDELKWTEDFLGPDFQATTLELGADPDGEGDVCATLLRYCPDTDAHDDRPALVWVHGMTDYFFHDHVARYFYDLGYAFYALDLRKCGRSRRDGQTWHYISDMKNYDADLNAALDALPNQRVVIVGHSTAGTIIALWLDRLRRQDRERFNRISGVVFNSPWLAMMGMADKTYELLKHVIYSGAAIAPKFPIPGGDLTAYGESIHSEEQGDWDFDRRFKPLGGHPKYLGWVAAVFRGFDAIHSGRIDMGLPLLTMTSGRSELNQAYSESSNTADVVVDVRQSQRWAKELSARYTLHVVNNGRHDLFLSRPEPLQEALSTTAEWLRAVVPVETV</sequence>
<dbReference type="ESTHER" id="cora7-c3ph31">
    <property type="family name" value="Monoglyceridelipase_lysophospholip"/>
</dbReference>
<dbReference type="AlphaFoldDB" id="C3PH31"/>
<dbReference type="Gene3D" id="3.40.50.1820">
    <property type="entry name" value="alpha/beta hydrolase"/>
    <property type="match status" value="1"/>
</dbReference>
<dbReference type="Proteomes" id="UP000002077">
    <property type="component" value="Chromosome"/>
</dbReference>
<dbReference type="GeneID" id="31924172"/>
<evidence type="ECO:0000259" key="1">
    <source>
        <dbReference type="Pfam" id="PF12697"/>
    </source>
</evidence>
<dbReference type="Pfam" id="PF12697">
    <property type="entry name" value="Abhydrolase_6"/>
    <property type="match status" value="1"/>
</dbReference>
<evidence type="ECO:0000313" key="2">
    <source>
        <dbReference type="EMBL" id="ACP33135.1"/>
    </source>
</evidence>